<accession>A0ACB8BKS3</accession>
<name>A0ACB8BKS3_9AGAM</name>
<reference evidence="1" key="1">
    <citation type="journal article" date="2021" name="New Phytol.">
        <title>Evolutionary innovations through gain and loss of genes in the ectomycorrhizal Boletales.</title>
        <authorList>
            <person name="Wu G."/>
            <person name="Miyauchi S."/>
            <person name="Morin E."/>
            <person name="Kuo A."/>
            <person name="Drula E."/>
            <person name="Varga T."/>
            <person name="Kohler A."/>
            <person name="Feng B."/>
            <person name="Cao Y."/>
            <person name="Lipzen A."/>
            <person name="Daum C."/>
            <person name="Hundley H."/>
            <person name="Pangilinan J."/>
            <person name="Johnson J."/>
            <person name="Barry K."/>
            <person name="LaButti K."/>
            <person name="Ng V."/>
            <person name="Ahrendt S."/>
            <person name="Min B."/>
            <person name="Choi I.G."/>
            <person name="Park H."/>
            <person name="Plett J.M."/>
            <person name="Magnuson J."/>
            <person name="Spatafora J.W."/>
            <person name="Nagy L.G."/>
            <person name="Henrissat B."/>
            <person name="Grigoriev I.V."/>
            <person name="Yang Z.L."/>
            <person name="Xu J."/>
            <person name="Martin F.M."/>
        </authorList>
    </citation>
    <scope>NUCLEOTIDE SEQUENCE</scope>
    <source>
        <strain evidence="1">KUC20120723A-06</strain>
    </source>
</reference>
<proteinExistence type="predicted"/>
<dbReference type="Proteomes" id="UP000790709">
    <property type="component" value="Unassembled WGS sequence"/>
</dbReference>
<comment type="caution">
    <text evidence="1">The sequence shown here is derived from an EMBL/GenBank/DDBJ whole genome shotgun (WGS) entry which is preliminary data.</text>
</comment>
<evidence type="ECO:0000313" key="2">
    <source>
        <dbReference type="Proteomes" id="UP000790709"/>
    </source>
</evidence>
<keyword evidence="2" id="KW-1185">Reference proteome</keyword>
<dbReference type="EMBL" id="MU266389">
    <property type="protein sequence ID" value="KAH7926107.1"/>
    <property type="molecule type" value="Genomic_DNA"/>
</dbReference>
<protein>
    <submittedName>
        <fullName evidence="1">DUF1295-domain-containing protein</fullName>
    </submittedName>
</protein>
<gene>
    <name evidence="1" type="ORF">BV22DRAFT_1033252</name>
</gene>
<evidence type="ECO:0000313" key="1">
    <source>
        <dbReference type="EMBL" id="KAH7926107.1"/>
    </source>
</evidence>
<organism evidence="1 2">
    <name type="scientific">Leucogyrophana mollusca</name>
    <dbReference type="NCBI Taxonomy" id="85980"/>
    <lineage>
        <taxon>Eukaryota</taxon>
        <taxon>Fungi</taxon>
        <taxon>Dikarya</taxon>
        <taxon>Basidiomycota</taxon>
        <taxon>Agaricomycotina</taxon>
        <taxon>Agaricomycetes</taxon>
        <taxon>Agaricomycetidae</taxon>
        <taxon>Boletales</taxon>
        <taxon>Boletales incertae sedis</taxon>
        <taxon>Leucogyrophana</taxon>
    </lineage>
</organism>
<sequence>MAILSRLLPTAVSAFALQSVFAAVFVPRADDRFYDLCGAAGFLTSTLVSLRHSPTLAPRQLLLTAAITIWTARLGSFLATRAIKAGGDSRFEKIKHEKGTFTMFWLVQATWVLVVGLPVYLANALPASAHPPLGPRDFASLALLTSSFLLEVTADHQKSKWRAEKDLKKHDDNFISRGLWSISRHPNHVAEVGIWSGMWALASASGALPWPAVLAAAVSPVGTYFLVRYVSGVPPLERAGDKKFGDDPKWAEYKRTVPVFFPWGGYE</sequence>